<dbReference type="InterPro" id="IPR015406">
    <property type="entry name" value="GpJ_CSF"/>
</dbReference>
<sequence>MGFIASAVSAVIGFIGSLSVGGFSIGRALLGIGLSLGLSALQKLLAPKPKATPSGVQLNLQLGSDVGRQVVFGRIATRGHLAFFQTSGEENKRLELVYILSEGWCDGLEAVWIGGKKKTLTQLSTDGNGMTTYSIEGYGGFARVRFHDGRPGQAADAITVANSASRLTMNDRFAGMCYAAVTLIYDPDQFASGPPEFTWQMRGYRCYDVRKDSTAGGTGLHRLNDPATWQWTENGAIHGYNFLSGIVAEGQVVLGPGIPSYDLIASTWIAAANVCDETVALTAGGTEPRYRCAYVLVAEDADFRSLIEPVIQTMAGYLIEYQGAFGLLAGAAQVSVVTITDADFRVGPEQRFSLGLSRTERTNEVYGQFVDPAAGYQANSYPPIISASARAEDGEPLRVSLDLAAVPSGTQAQRIGTARLRETRAQANGTFTLGNHLLFLDPGDWITWQSARYGWTKLFRVMTRQLNLDDSITVALREVNYQIYAWSSSDEKPIEIPGGAPGDPGYMSTVSSFSAEAIMIDAESGAQRPAVKLTWTPVADPTVDAVIIEYRRINAVAATRLRDDSPEDGAYVFDTVGAGDQYEFRATIATTPVRPTTWTTWVGVQVGQSQLPPGSINFDDLAQSAKDAFKPIVPIRYLALATIKEATQSFTQETSNHVQDTNARASFTSQIRLQVSATEALATKVDILEAQVGEDIQAQIAQEATARANADGALSQRIDTVSATANGNTAAIQTVSQAVASVDGKLSATWMVTLDVDGKIAGLKAYNDGTVSSFQLTADHIIINALADLSINTGALNVSGDMNIGNKIFFRPGSNPRIEIYD</sequence>
<evidence type="ECO:0000259" key="2">
    <source>
        <dbReference type="Pfam" id="PF13550"/>
    </source>
</evidence>
<organism evidence="3 4">
    <name type="scientific">Labrys neptuniae</name>
    <dbReference type="NCBI Taxonomy" id="376174"/>
    <lineage>
        <taxon>Bacteria</taxon>
        <taxon>Pseudomonadati</taxon>
        <taxon>Pseudomonadota</taxon>
        <taxon>Alphaproteobacteria</taxon>
        <taxon>Hyphomicrobiales</taxon>
        <taxon>Xanthobacteraceae</taxon>
        <taxon>Labrys</taxon>
    </lineage>
</organism>
<gene>
    <name evidence="3" type="ORF">ACETRX_02870</name>
</gene>
<evidence type="ECO:0000313" key="4">
    <source>
        <dbReference type="Proteomes" id="UP001595190"/>
    </source>
</evidence>
<feature type="domain" description="Tip attachment protein J central straight fiber" evidence="1">
    <location>
        <begin position="731"/>
        <end position="786"/>
    </location>
</feature>
<dbReference type="InterPro" id="IPR053171">
    <property type="entry name" value="Viral_Tip_Attach_Protein"/>
</dbReference>
<dbReference type="EMBL" id="JBHGPK010000001">
    <property type="protein sequence ID" value="MFC2248548.1"/>
    <property type="molecule type" value="Genomic_DNA"/>
</dbReference>
<feature type="domain" description="Tip attachment protein J" evidence="2">
    <location>
        <begin position="303"/>
        <end position="462"/>
    </location>
</feature>
<comment type="caution">
    <text evidence="3">The sequence shown here is derived from an EMBL/GenBank/DDBJ whole genome shotgun (WGS) entry which is preliminary data.</text>
</comment>
<reference evidence="3 4" key="1">
    <citation type="submission" date="2024-09" db="EMBL/GenBank/DDBJ databases">
        <title>Description of Labrys sedimenti sp. nov., isolated from a diclofenac-degrading enrichment culture, and genome-based reclassification of Labrys portucalensis as a later heterotypic synonym of Labrys neptuniae.</title>
        <authorList>
            <person name="Tancsics A."/>
            <person name="Csepanyi A."/>
        </authorList>
    </citation>
    <scope>NUCLEOTIDE SEQUENCE [LARGE SCALE GENOMIC DNA]</scope>
    <source>
        <strain evidence="3 4">LMG 23412</strain>
    </source>
</reference>
<name>A0ABV6Z8P6_9HYPH</name>
<dbReference type="PANTHER" id="PTHR36251">
    <property type="entry name" value="FELS-1 PROPHAGE HOST SPECIFICITY PROTEIN-RELATED"/>
    <property type="match status" value="1"/>
</dbReference>
<evidence type="ECO:0000259" key="1">
    <source>
        <dbReference type="Pfam" id="PF09327"/>
    </source>
</evidence>
<proteinExistence type="predicted"/>
<dbReference type="Proteomes" id="UP001595190">
    <property type="component" value="Unassembled WGS sequence"/>
</dbReference>
<evidence type="ECO:0000313" key="3">
    <source>
        <dbReference type="EMBL" id="MFC2248548.1"/>
    </source>
</evidence>
<dbReference type="Pfam" id="PF13550">
    <property type="entry name" value="Phage-tail_3"/>
    <property type="match status" value="1"/>
</dbReference>
<dbReference type="InterPro" id="IPR032876">
    <property type="entry name" value="J_dom"/>
</dbReference>
<protein>
    <submittedName>
        <fullName evidence="3">Phage tail protein</fullName>
    </submittedName>
</protein>
<dbReference type="PANTHER" id="PTHR36251:SF2">
    <property type="entry name" value="GIFSY-2 PROPHAGE HOST SPECIFICITY PROTEIN J, PHAGE LAMBDA"/>
    <property type="match status" value="1"/>
</dbReference>
<dbReference type="Pfam" id="PF09327">
    <property type="entry name" value="Phage_Tail_Tip"/>
    <property type="match status" value="1"/>
</dbReference>
<dbReference type="RefSeq" id="WP_394308422.1">
    <property type="nucleotide sequence ID" value="NZ_JBHGPK010000001.1"/>
</dbReference>
<accession>A0ABV6Z8P6</accession>